<dbReference type="EMBL" id="JAAAPO010000002">
    <property type="protein sequence ID" value="NBC36082.1"/>
    <property type="molecule type" value="Genomic_DNA"/>
</dbReference>
<gene>
    <name evidence="2" type="ORF">GTZ99_05865</name>
</gene>
<feature type="chain" id="PRO_5046875307" description="Secreted protein" evidence="1">
    <location>
        <begin position="24"/>
        <end position="142"/>
    </location>
</feature>
<keyword evidence="1" id="KW-0732">Signal</keyword>
<reference evidence="3" key="1">
    <citation type="submission" date="2020-01" db="EMBL/GenBank/DDBJ databases">
        <title>Sphingomonas sp. strain CSW-10.</title>
        <authorList>
            <person name="Chen W.-M."/>
        </authorList>
    </citation>
    <scope>NUCLEOTIDE SEQUENCE [LARGE SCALE GENOMIC DNA]</scope>
    <source>
        <strain evidence="3">FSY-8</strain>
    </source>
</reference>
<comment type="caution">
    <text evidence="2">The sequence shown here is derived from an EMBL/GenBank/DDBJ whole genome shotgun (WGS) entry which is preliminary data.</text>
</comment>
<dbReference type="RefSeq" id="WP_161717339.1">
    <property type="nucleotide sequence ID" value="NZ_JAAAPO010000002.1"/>
</dbReference>
<protein>
    <recommendedName>
        <fullName evidence="4">Secreted protein</fullName>
    </recommendedName>
</protein>
<keyword evidence="3" id="KW-1185">Reference proteome</keyword>
<organism evidence="2 3">
    <name type="scientific">Novosphingobium ovatum</name>
    <dbReference type="NCBI Taxonomy" id="1908523"/>
    <lineage>
        <taxon>Bacteria</taxon>
        <taxon>Pseudomonadati</taxon>
        <taxon>Pseudomonadota</taxon>
        <taxon>Alphaproteobacteria</taxon>
        <taxon>Sphingomonadales</taxon>
        <taxon>Sphingomonadaceae</taxon>
        <taxon>Novosphingobium</taxon>
    </lineage>
</organism>
<proteinExistence type="predicted"/>
<evidence type="ECO:0000313" key="2">
    <source>
        <dbReference type="EMBL" id="NBC36082.1"/>
    </source>
</evidence>
<accession>A0ABW9XC55</accession>
<sequence>MAQKFAKATLTACLIGIGASLFAATAADAAPRRKIYIKNACNRPLQVLVHHADGWRNWHPHAWYQYEPGEGSYVNNSDGEKLTQMDDHDLYMYAETTDDRRTLRWEGGGPEVTWRGATYTTMKMNTSVDRDGDRVVRLTCDN</sequence>
<evidence type="ECO:0000313" key="3">
    <source>
        <dbReference type="Proteomes" id="UP000753724"/>
    </source>
</evidence>
<dbReference type="Proteomes" id="UP000753724">
    <property type="component" value="Unassembled WGS sequence"/>
</dbReference>
<evidence type="ECO:0008006" key="4">
    <source>
        <dbReference type="Google" id="ProtNLM"/>
    </source>
</evidence>
<name>A0ABW9XC55_9SPHN</name>
<feature type="signal peptide" evidence="1">
    <location>
        <begin position="1"/>
        <end position="23"/>
    </location>
</feature>
<evidence type="ECO:0000256" key="1">
    <source>
        <dbReference type="SAM" id="SignalP"/>
    </source>
</evidence>